<dbReference type="InterPro" id="IPR016130">
    <property type="entry name" value="Tyr_Pase_AS"/>
</dbReference>
<organism evidence="2 3">
    <name type="scientific">Priestia veravalensis</name>
    <dbReference type="NCBI Taxonomy" id="1414648"/>
    <lineage>
        <taxon>Bacteria</taxon>
        <taxon>Bacillati</taxon>
        <taxon>Bacillota</taxon>
        <taxon>Bacilli</taxon>
        <taxon>Bacillales</taxon>
        <taxon>Bacillaceae</taxon>
        <taxon>Priestia</taxon>
    </lineage>
</organism>
<evidence type="ECO:0000256" key="1">
    <source>
        <dbReference type="ARBA" id="ARBA00009580"/>
    </source>
</evidence>
<name>A0A0V8JK53_9BACI</name>
<dbReference type="Pfam" id="PF13350">
    <property type="entry name" value="Y_phosphatase3"/>
    <property type="match status" value="1"/>
</dbReference>
<protein>
    <submittedName>
        <fullName evidence="2">Uncharacterized protein</fullName>
    </submittedName>
</protein>
<dbReference type="InterPro" id="IPR026893">
    <property type="entry name" value="Tyr/Ser_Pase_IphP-type"/>
</dbReference>
<comment type="caution">
    <text evidence="2">The sequence shown here is derived from an EMBL/GenBank/DDBJ whole genome shotgun (WGS) entry which is preliminary data.</text>
</comment>
<gene>
    <name evidence="2" type="ORF">AS180_13165</name>
</gene>
<dbReference type="Gene3D" id="3.90.190.10">
    <property type="entry name" value="Protein tyrosine phosphatase superfamily"/>
    <property type="match status" value="1"/>
</dbReference>
<dbReference type="EMBL" id="LNQP01000044">
    <property type="protein sequence ID" value="KSU87422.1"/>
    <property type="molecule type" value="Genomic_DNA"/>
</dbReference>
<accession>A0A0V8JK53</accession>
<dbReference type="PROSITE" id="PS00383">
    <property type="entry name" value="TYR_PHOSPHATASE_1"/>
    <property type="match status" value="1"/>
</dbReference>
<dbReference type="AlphaFoldDB" id="A0A0V8JK53"/>
<proteinExistence type="inferred from homology"/>
<dbReference type="SUPFAM" id="SSF52799">
    <property type="entry name" value="(Phosphotyrosine protein) phosphatases II"/>
    <property type="match status" value="1"/>
</dbReference>
<dbReference type="PANTHER" id="PTHR31126">
    <property type="entry name" value="TYROSINE-PROTEIN PHOSPHATASE"/>
    <property type="match status" value="1"/>
</dbReference>
<dbReference type="PANTHER" id="PTHR31126:SF1">
    <property type="entry name" value="TYROSINE SPECIFIC PROTEIN PHOSPHATASES DOMAIN-CONTAINING PROTEIN"/>
    <property type="match status" value="1"/>
</dbReference>
<evidence type="ECO:0000313" key="3">
    <source>
        <dbReference type="Proteomes" id="UP000053681"/>
    </source>
</evidence>
<dbReference type="InterPro" id="IPR029021">
    <property type="entry name" value="Prot-tyrosine_phosphatase-like"/>
</dbReference>
<sequence length="261" mass="30417">MNYNFKKLFNFRDVGGVVTENGEKLKEGVLFRSEDLSKLTKQDIETFRQLNIKAICDLRMPSEQKSRVSRVQPGPDIELLSVSIHDKNQEFTHFEFLKFLVSKSTTVDFEKIMRDMYEHMAFGCHDEMKEIICFLSDANRVPALIHCTGGKDRTGFVAAIIQLYLGVPYETVIDEYLKSNDLIAVKMKRTESFIRWMSLFRISPEQIRPVLEVRREYFEDVYQKIMKQYGDIGTYLEKGCNIPRGCLEQLNEMFLSSNEGQ</sequence>
<dbReference type="Proteomes" id="UP000053681">
    <property type="component" value="Unassembled WGS sequence"/>
</dbReference>
<dbReference type="RefSeq" id="WP_062686920.1">
    <property type="nucleotide sequence ID" value="NZ_KQ758659.1"/>
</dbReference>
<dbReference type="GO" id="GO:0004721">
    <property type="term" value="F:phosphoprotein phosphatase activity"/>
    <property type="evidence" value="ECO:0007669"/>
    <property type="project" value="InterPro"/>
</dbReference>
<reference evidence="2 3" key="1">
    <citation type="submission" date="2015-11" db="EMBL/GenBank/DDBJ databases">
        <title>Bacillus caseinolyticus sp nov.</title>
        <authorList>
            <person name="Dastager S.G."/>
            <person name="Mawlankar R."/>
        </authorList>
    </citation>
    <scope>NUCLEOTIDE SEQUENCE [LARGE SCALE GENOMIC DNA]</scope>
    <source>
        <strain evidence="2 3">SGD-V-76</strain>
    </source>
</reference>
<evidence type="ECO:0000313" key="2">
    <source>
        <dbReference type="EMBL" id="KSU87422.1"/>
    </source>
</evidence>
<comment type="similarity">
    <text evidence="1">Belongs to the protein-tyrosine phosphatase family.</text>
</comment>
<keyword evidence="3" id="KW-1185">Reference proteome</keyword>